<reference evidence="4 5" key="1">
    <citation type="submission" date="2024-07" db="EMBL/GenBank/DDBJ databases">
        <title>Section-level genome sequencing and comparative genomics of Aspergillus sections Usti and Cavernicolus.</title>
        <authorList>
            <consortium name="Lawrence Berkeley National Laboratory"/>
            <person name="Nybo J.L."/>
            <person name="Vesth T.C."/>
            <person name="Theobald S."/>
            <person name="Frisvad J.C."/>
            <person name="Larsen T.O."/>
            <person name="Kjaerboelling I."/>
            <person name="Rothschild-Mancinelli K."/>
            <person name="Lyhne E.K."/>
            <person name="Kogle M.E."/>
            <person name="Barry K."/>
            <person name="Clum A."/>
            <person name="Na H."/>
            <person name="Ledsgaard L."/>
            <person name="Lin J."/>
            <person name="Lipzen A."/>
            <person name="Kuo A."/>
            <person name="Riley R."/>
            <person name="Mondo S."/>
            <person name="Labutti K."/>
            <person name="Haridas S."/>
            <person name="Pangalinan J."/>
            <person name="Salamov A.A."/>
            <person name="Simmons B.A."/>
            <person name="Magnuson J.K."/>
            <person name="Chen J."/>
            <person name="Drula E."/>
            <person name="Henrissat B."/>
            <person name="Wiebenga A."/>
            <person name="Lubbers R.J."/>
            <person name="Gomes A.C."/>
            <person name="Makela M.R."/>
            <person name="Stajich J."/>
            <person name="Grigoriev I.V."/>
            <person name="Mortensen U.H."/>
            <person name="De Vries R.P."/>
            <person name="Baker S.E."/>
            <person name="Andersen M.R."/>
        </authorList>
    </citation>
    <scope>NUCLEOTIDE SEQUENCE [LARGE SCALE GENOMIC DNA]</scope>
    <source>
        <strain evidence="4 5">CBS 123904</strain>
    </source>
</reference>
<dbReference type="EMBL" id="JBFXLU010000019">
    <property type="protein sequence ID" value="KAL2853471.1"/>
    <property type="molecule type" value="Genomic_DNA"/>
</dbReference>
<protein>
    <submittedName>
        <fullName evidence="4">6-phosphogluconate dehydrogenase</fullName>
    </submittedName>
</protein>
<proteinExistence type="predicted"/>
<dbReference type="InterPro" id="IPR013328">
    <property type="entry name" value="6PGD_dom2"/>
</dbReference>
<dbReference type="PANTHER" id="PTHR22981:SF7">
    <property type="entry name" value="3-HYDROXYISOBUTYRATE DEHYDROGENASE, MITOCHONDRIAL"/>
    <property type="match status" value="1"/>
</dbReference>
<evidence type="ECO:0000313" key="5">
    <source>
        <dbReference type="Proteomes" id="UP001610446"/>
    </source>
</evidence>
<dbReference type="InterPro" id="IPR008927">
    <property type="entry name" value="6-PGluconate_DH-like_C_sf"/>
</dbReference>
<gene>
    <name evidence="4" type="ORF">BJY01DRAFT_232234</name>
</gene>
<dbReference type="Gene3D" id="3.40.50.720">
    <property type="entry name" value="NAD(P)-binding Rossmann-like Domain"/>
    <property type="match status" value="1"/>
</dbReference>
<dbReference type="Gene3D" id="1.10.1040.10">
    <property type="entry name" value="N-(1-d-carboxylethyl)-l-norvaline Dehydrogenase, domain 2"/>
    <property type="match status" value="1"/>
</dbReference>
<evidence type="ECO:0000259" key="3">
    <source>
        <dbReference type="Pfam" id="PF14833"/>
    </source>
</evidence>
<evidence type="ECO:0000256" key="2">
    <source>
        <dbReference type="ARBA" id="ARBA00023027"/>
    </source>
</evidence>
<organism evidence="4 5">
    <name type="scientific">Aspergillus pseudoustus</name>
    <dbReference type="NCBI Taxonomy" id="1810923"/>
    <lineage>
        <taxon>Eukaryota</taxon>
        <taxon>Fungi</taxon>
        <taxon>Dikarya</taxon>
        <taxon>Ascomycota</taxon>
        <taxon>Pezizomycotina</taxon>
        <taxon>Eurotiomycetes</taxon>
        <taxon>Eurotiomycetidae</taxon>
        <taxon>Eurotiales</taxon>
        <taxon>Aspergillaceae</taxon>
        <taxon>Aspergillus</taxon>
        <taxon>Aspergillus subgen. Nidulantes</taxon>
    </lineage>
</organism>
<keyword evidence="2" id="KW-0520">NAD</keyword>
<dbReference type="Proteomes" id="UP001610446">
    <property type="component" value="Unassembled WGS sequence"/>
</dbReference>
<comment type="caution">
    <text evidence="4">The sequence shown here is derived from an EMBL/GenBank/DDBJ whole genome shotgun (WGS) entry which is preliminary data.</text>
</comment>
<name>A0ABR4KMH8_9EURO</name>
<feature type="domain" description="3-hydroxyisobutyrate dehydrogenase-like NAD-binding" evidence="3">
    <location>
        <begin position="141"/>
        <end position="238"/>
    </location>
</feature>
<dbReference type="PANTHER" id="PTHR22981">
    <property type="entry name" value="3-HYDROXYISOBUTYRATE DEHYDROGENASE-RELATED"/>
    <property type="match status" value="1"/>
</dbReference>
<evidence type="ECO:0000313" key="4">
    <source>
        <dbReference type="EMBL" id="KAL2853471.1"/>
    </source>
</evidence>
<dbReference type="SUPFAM" id="SSF48179">
    <property type="entry name" value="6-phosphogluconate dehydrogenase C-terminal domain-like"/>
    <property type="match status" value="1"/>
</dbReference>
<dbReference type="InterPro" id="IPR029154">
    <property type="entry name" value="HIBADH-like_NADP-bd"/>
</dbReference>
<keyword evidence="5" id="KW-1185">Reference proteome</keyword>
<keyword evidence="1" id="KW-0560">Oxidoreductase</keyword>
<sequence length="240" mass="25554">MGYRMAANLRRGLPQSSTLLINDLNKDACEQCKRELRTYGRVKIASTAKDAASQASTVISIVTASSPHARSVYLDAEKGVINAPPDAKRLMLECTGDGTLAFPTGHPAASPTSLQARIQAAISPMASEDQMIFCGDFPTGLESKIVNNYLACSNMAVLAEALAMGMANGVERKTLLECFRKSNGYSWAVDYSQPIPGLYPGPASSEYEVSFLMPMILKDMDLGIGMAETGGTPTAIGRSC</sequence>
<evidence type="ECO:0000256" key="1">
    <source>
        <dbReference type="ARBA" id="ARBA00023002"/>
    </source>
</evidence>
<dbReference type="Pfam" id="PF14833">
    <property type="entry name" value="NAD_binding_11"/>
    <property type="match status" value="1"/>
</dbReference>
<accession>A0ABR4KMH8</accession>